<dbReference type="EMBL" id="JAWHQM010000005">
    <property type="protein sequence ID" value="KAK5627507.1"/>
    <property type="molecule type" value="Genomic_DNA"/>
</dbReference>
<feature type="chain" id="PRO_5042901909" description="Hydrophobin" evidence="1">
    <location>
        <begin position="18"/>
        <end position="125"/>
    </location>
</feature>
<sequence>MRFTVATIFTLAISAMAAPSTSLVVKGVPVVPGDVTVAQARDACGDKNTISCCNEVTQTSDTNTAEGVLAGLGLGQGGLLGNLNLVKGCSSIGVAARKYHPSSLVTSRNYVLYIMLTRSNSYWPG</sequence>
<keyword evidence="3" id="KW-1185">Reference proteome</keyword>
<comment type="caution">
    <text evidence="2">The sequence shown here is derived from an EMBL/GenBank/DDBJ whole genome shotgun (WGS) entry which is preliminary data.</text>
</comment>
<evidence type="ECO:0000256" key="1">
    <source>
        <dbReference type="SAM" id="SignalP"/>
    </source>
</evidence>
<organism evidence="2 3">
    <name type="scientific">Xylaria bambusicola</name>
    <dbReference type="NCBI Taxonomy" id="326684"/>
    <lineage>
        <taxon>Eukaryota</taxon>
        <taxon>Fungi</taxon>
        <taxon>Dikarya</taxon>
        <taxon>Ascomycota</taxon>
        <taxon>Pezizomycotina</taxon>
        <taxon>Sordariomycetes</taxon>
        <taxon>Xylariomycetidae</taxon>
        <taxon>Xylariales</taxon>
        <taxon>Xylariaceae</taxon>
        <taxon>Xylaria</taxon>
    </lineage>
</organism>
<dbReference type="Proteomes" id="UP001305414">
    <property type="component" value="Unassembled WGS sequence"/>
</dbReference>
<keyword evidence="1" id="KW-0732">Signal</keyword>
<evidence type="ECO:0008006" key="4">
    <source>
        <dbReference type="Google" id="ProtNLM"/>
    </source>
</evidence>
<proteinExistence type="predicted"/>
<name>A0AAN7UG97_9PEZI</name>
<reference evidence="2 3" key="1">
    <citation type="submission" date="2023-10" db="EMBL/GenBank/DDBJ databases">
        <title>Draft genome sequence of Xylaria bambusicola isolate GMP-LS, the root and basal stem rot pathogen of sugarcane in Indonesia.</title>
        <authorList>
            <person name="Selvaraj P."/>
            <person name="Muralishankar V."/>
            <person name="Muruganantham S."/>
            <person name="Sp S."/>
            <person name="Haryani S."/>
            <person name="Lau K.J.X."/>
            <person name="Naqvi N.I."/>
        </authorList>
    </citation>
    <scope>NUCLEOTIDE SEQUENCE [LARGE SCALE GENOMIC DNA]</scope>
    <source>
        <strain evidence="2">GMP-LS</strain>
    </source>
</reference>
<accession>A0AAN7UG97</accession>
<gene>
    <name evidence="2" type="ORF">RRF57_003222</name>
</gene>
<evidence type="ECO:0000313" key="3">
    <source>
        <dbReference type="Proteomes" id="UP001305414"/>
    </source>
</evidence>
<feature type="signal peptide" evidence="1">
    <location>
        <begin position="1"/>
        <end position="17"/>
    </location>
</feature>
<evidence type="ECO:0000313" key="2">
    <source>
        <dbReference type="EMBL" id="KAK5627507.1"/>
    </source>
</evidence>
<protein>
    <recommendedName>
        <fullName evidence="4">Hydrophobin</fullName>
    </recommendedName>
</protein>
<dbReference type="AlphaFoldDB" id="A0AAN7UG97"/>